<protein>
    <submittedName>
        <fullName evidence="1">Uncharacterized protein</fullName>
    </submittedName>
</protein>
<accession>A0A7R7ICB7</accession>
<organism evidence="1 2">
    <name type="scientific">Anaeromicropila herbilytica</name>
    <dbReference type="NCBI Taxonomy" id="2785025"/>
    <lineage>
        <taxon>Bacteria</taxon>
        <taxon>Bacillati</taxon>
        <taxon>Bacillota</taxon>
        <taxon>Clostridia</taxon>
        <taxon>Lachnospirales</taxon>
        <taxon>Lachnospiraceae</taxon>
        <taxon>Anaeromicropila</taxon>
    </lineage>
</organism>
<name>A0A7R7ICB7_9FIRM</name>
<proteinExistence type="predicted"/>
<evidence type="ECO:0000313" key="2">
    <source>
        <dbReference type="Proteomes" id="UP000595897"/>
    </source>
</evidence>
<gene>
    <name evidence="1" type="ORF">bsdtb5_10440</name>
</gene>
<dbReference type="EMBL" id="AP024169">
    <property type="protein sequence ID" value="BCN29749.1"/>
    <property type="molecule type" value="Genomic_DNA"/>
</dbReference>
<dbReference type="Proteomes" id="UP000595897">
    <property type="component" value="Chromosome"/>
</dbReference>
<sequence>MEEDFNILELAKEKDEIEVNYFLKRIINRFSKLSKKEYVKQYAKNQYQKQLIKELPILIKEFNYLSEKGYNIILPFTKEDILKYDPDFIKDYIEKVRIKYDLNNLFIPNKFKKYVDTSIESEDDKKVLMYMVLDQLMKKILKEHNIEYKSLRLVIIDSEDYRMEYLLELFLKDLNYLTIITNRVEYFEEIQQKIYDTTGLVIDVTSNPVKEPIGGNVIIDANKKLNKNYNYFDKSAVVIDLESNKEKLQYLYSRRKDLETIYDVVLTANSTIVNNEMFAYYLKVKSFVFSNFVRSNSRNYGVVELLKEATCYDIKLLDYISTFSHTH</sequence>
<keyword evidence="2" id="KW-1185">Reference proteome</keyword>
<reference evidence="1 2" key="1">
    <citation type="submission" date="2020-11" db="EMBL/GenBank/DDBJ databases">
        <title>Draft genome sequencing of a Lachnospiraceae strain isolated from anoxic soil subjected to BSD treatment.</title>
        <authorList>
            <person name="Uek A."/>
            <person name="Tonouchi A."/>
        </authorList>
    </citation>
    <scope>NUCLEOTIDE SEQUENCE [LARGE SCALE GENOMIC DNA]</scope>
    <source>
        <strain evidence="1 2">TB5</strain>
    </source>
</reference>
<evidence type="ECO:0000313" key="1">
    <source>
        <dbReference type="EMBL" id="BCN29749.1"/>
    </source>
</evidence>
<dbReference type="AlphaFoldDB" id="A0A7R7ICB7"/>
<dbReference type="RefSeq" id="WP_271715013.1">
    <property type="nucleotide sequence ID" value="NZ_AP024169.1"/>
</dbReference>
<dbReference type="KEGG" id="ahb:bsdtb5_10440"/>